<keyword evidence="1" id="KW-0805">Transcription regulation</keyword>
<dbReference type="InterPro" id="IPR036271">
    <property type="entry name" value="Tet_transcr_reg_TetR-rel_C_sf"/>
</dbReference>
<keyword evidence="3" id="KW-0804">Transcription</keyword>
<dbReference type="GO" id="GO:0000976">
    <property type="term" value="F:transcription cis-regulatory region binding"/>
    <property type="evidence" value="ECO:0007669"/>
    <property type="project" value="TreeGrafter"/>
</dbReference>
<dbReference type="Proteomes" id="UP000184226">
    <property type="component" value="Unassembled WGS sequence"/>
</dbReference>
<dbReference type="InterPro" id="IPR050109">
    <property type="entry name" value="HTH-type_TetR-like_transc_reg"/>
</dbReference>
<gene>
    <name evidence="4" type="ORF">SAMN04488135_106161</name>
</gene>
<dbReference type="EMBL" id="FQXE01000006">
    <property type="protein sequence ID" value="SHH95043.1"/>
    <property type="molecule type" value="Genomic_DNA"/>
</dbReference>
<dbReference type="SUPFAM" id="SSF48498">
    <property type="entry name" value="Tetracyclin repressor-like, C-terminal domain"/>
    <property type="match status" value="1"/>
</dbReference>
<evidence type="ECO:0000256" key="3">
    <source>
        <dbReference type="ARBA" id="ARBA00023163"/>
    </source>
</evidence>
<dbReference type="Gene3D" id="1.10.357.10">
    <property type="entry name" value="Tetracycline Repressor, domain 2"/>
    <property type="match status" value="1"/>
</dbReference>
<evidence type="ECO:0000256" key="1">
    <source>
        <dbReference type="ARBA" id="ARBA00023015"/>
    </source>
</evidence>
<dbReference type="RefSeq" id="WP_073103644.1">
    <property type="nucleotide sequence ID" value="NZ_FQXE01000006.1"/>
</dbReference>
<dbReference type="PANTHER" id="PTHR30055">
    <property type="entry name" value="HTH-TYPE TRANSCRIPTIONAL REGULATOR RUTR"/>
    <property type="match status" value="1"/>
</dbReference>
<accession>A0A1M5X742</accession>
<sequence>MTAPRPRDREDLLLNLANALSDQPRASMEQLACMVGLSRATLCRHFASRDAMLQAMSEEAMTSAELAFARACPNEGPVEQAVTRLIDELLPIAELYVFVWEREHGDPALEARAQPLRASFVALFHQWQACGDLRVDLPAAWLVESMSALLRSAAAMIRSGRLARHDAVHSVFSLLWRGMSR</sequence>
<proteinExistence type="predicted"/>
<name>A0A1M5X742_9BURK</name>
<dbReference type="InterPro" id="IPR009057">
    <property type="entry name" value="Homeodomain-like_sf"/>
</dbReference>
<protein>
    <submittedName>
        <fullName evidence="4">Transcriptional regulator, TetR family</fullName>
    </submittedName>
</protein>
<keyword evidence="5" id="KW-1185">Reference proteome</keyword>
<dbReference type="SUPFAM" id="SSF46689">
    <property type="entry name" value="Homeodomain-like"/>
    <property type="match status" value="1"/>
</dbReference>
<dbReference type="AlphaFoldDB" id="A0A1M5X742"/>
<dbReference type="OrthoDB" id="5293556at2"/>
<organism evidence="4 5">
    <name type="scientific">Pollutimonas bauzanensis</name>
    <dbReference type="NCBI Taxonomy" id="658167"/>
    <lineage>
        <taxon>Bacteria</taxon>
        <taxon>Pseudomonadati</taxon>
        <taxon>Pseudomonadota</taxon>
        <taxon>Betaproteobacteria</taxon>
        <taxon>Burkholderiales</taxon>
        <taxon>Alcaligenaceae</taxon>
        <taxon>Pollutimonas</taxon>
    </lineage>
</organism>
<keyword evidence="2" id="KW-0238">DNA-binding</keyword>
<evidence type="ECO:0000313" key="4">
    <source>
        <dbReference type="EMBL" id="SHH95043.1"/>
    </source>
</evidence>
<dbReference type="STRING" id="658167.SAMN04488135_106161"/>
<evidence type="ECO:0000256" key="2">
    <source>
        <dbReference type="ARBA" id="ARBA00023125"/>
    </source>
</evidence>
<dbReference type="PANTHER" id="PTHR30055:SF234">
    <property type="entry name" value="HTH-TYPE TRANSCRIPTIONAL REGULATOR BETI"/>
    <property type="match status" value="1"/>
</dbReference>
<reference evidence="4 5" key="1">
    <citation type="submission" date="2016-11" db="EMBL/GenBank/DDBJ databases">
        <authorList>
            <person name="Jaros S."/>
            <person name="Januszkiewicz K."/>
            <person name="Wedrychowicz H."/>
        </authorList>
    </citation>
    <scope>NUCLEOTIDE SEQUENCE [LARGE SCALE GENOMIC DNA]</scope>
    <source>
        <strain evidence="4 5">CGMCC 1.10190</strain>
    </source>
</reference>
<dbReference type="GO" id="GO:0003700">
    <property type="term" value="F:DNA-binding transcription factor activity"/>
    <property type="evidence" value="ECO:0007669"/>
    <property type="project" value="TreeGrafter"/>
</dbReference>
<evidence type="ECO:0000313" key="5">
    <source>
        <dbReference type="Proteomes" id="UP000184226"/>
    </source>
</evidence>